<evidence type="ECO:0000259" key="1">
    <source>
        <dbReference type="Pfam" id="PF24764"/>
    </source>
</evidence>
<dbReference type="InterPro" id="IPR058913">
    <property type="entry name" value="Integrase_dom_put"/>
</dbReference>
<dbReference type="PANTHER" id="PTHR46791">
    <property type="entry name" value="EXPRESSED PROTEIN"/>
    <property type="match status" value="1"/>
</dbReference>
<accession>A0A1X7TLT8</accession>
<name>A0A1X7TLT8_AMPQE</name>
<dbReference type="STRING" id="400682.A0A1X7TLT8"/>
<dbReference type="AlphaFoldDB" id="A0A1X7TLT8"/>
<feature type="domain" description="Integrase core" evidence="1">
    <location>
        <begin position="81"/>
        <end position="137"/>
    </location>
</feature>
<organism evidence="2">
    <name type="scientific">Amphimedon queenslandica</name>
    <name type="common">Sponge</name>
    <dbReference type="NCBI Taxonomy" id="400682"/>
    <lineage>
        <taxon>Eukaryota</taxon>
        <taxon>Metazoa</taxon>
        <taxon>Porifera</taxon>
        <taxon>Demospongiae</taxon>
        <taxon>Heteroscleromorpha</taxon>
        <taxon>Haplosclerida</taxon>
        <taxon>Niphatidae</taxon>
        <taxon>Amphimedon</taxon>
    </lineage>
</organism>
<evidence type="ECO:0000313" key="2">
    <source>
        <dbReference type="EnsemblMetazoa" id="Aqu2.1.15866_001"/>
    </source>
</evidence>
<protein>
    <recommendedName>
        <fullName evidence="1">Integrase core domain-containing protein</fullName>
    </recommendedName>
</protein>
<proteinExistence type="predicted"/>
<reference evidence="2" key="1">
    <citation type="submission" date="2017-05" db="UniProtKB">
        <authorList>
            <consortium name="EnsemblMetazoa"/>
        </authorList>
    </citation>
    <scope>IDENTIFICATION</scope>
</reference>
<dbReference type="EnsemblMetazoa" id="Aqu2.1.15866_001">
    <property type="protein sequence ID" value="Aqu2.1.15866_001"/>
    <property type="gene ID" value="Aqu2.1.15866"/>
</dbReference>
<sequence>RLQEVGLATAITYFDITDQNHDRLIYTIKETHPNDGEWLMLDHLSSYGIQVPRHRLRALIHRVDPINTALRRSTIITQTRYHASGPNAVWHIDGNHKMIHWHLVIHGGIDGFTRTIVLLKCSDNNRASTALDSFTKAA</sequence>
<dbReference type="InParanoid" id="A0A1X7TLT8"/>
<dbReference type="PANTHER" id="PTHR46791:SF5">
    <property type="entry name" value="CLR5 DOMAIN-CONTAINING PROTEIN-RELATED"/>
    <property type="match status" value="1"/>
</dbReference>
<dbReference type="Pfam" id="PF24764">
    <property type="entry name" value="rva_4"/>
    <property type="match status" value="1"/>
</dbReference>